<dbReference type="PANTHER" id="PTHR43840:SF15">
    <property type="entry name" value="MITOCHONDRIAL METAL TRANSPORTER 1-RELATED"/>
    <property type="match status" value="1"/>
</dbReference>
<evidence type="ECO:0000259" key="9">
    <source>
        <dbReference type="Pfam" id="PF16916"/>
    </source>
</evidence>
<comment type="caution">
    <text evidence="10">The sequence shown here is derived from an EMBL/GenBank/DDBJ whole genome shotgun (WGS) entry which is preliminary data.</text>
</comment>
<evidence type="ECO:0000259" key="8">
    <source>
        <dbReference type="Pfam" id="PF01545"/>
    </source>
</evidence>
<accession>A0A7X3FHW0</accession>
<proteinExistence type="inferred from homology"/>
<evidence type="ECO:0000256" key="1">
    <source>
        <dbReference type="ARBA" id="ARBA00004141"/>
    </source>
</evidence>
<feature type="domain" description="Cation efflux protein cytoplasmic" evidence="9">
    <location>
        <begin position="218"/>
        <end position="295"/>
    </location>
</feature>
<evidence type="ECO:0000256" key="7">
    <source>
        <dbReference type="SAM" id="Phobius"/>
    </source>
</evidence>
<dbReference type="Pfam" id="PF01545">
    <property type="entry name" value="Cation_efflux"/>
    <property type="match status" value="1"/>
</dbReference>
<dbReference type="InterPro" id="IPR058533">
    <property type="entry name" value="Cation_efflux_TM"/>
</dbReference>
<dbReference type="SUPFAM" id="SSF160240">
    <property type="entry name" value="Cation efflux protein cytoplasmic domain-like"/>
    <property type="match status" value="1"/>
</dbReference>
<dbReference type="PANTHER" id="PTHR43840">
    <property type="entry name" value="MITOCHONDRIAL METAL TRANSPORTER 1-RELATED"/>
    <property type="match status" value="1"/>
</dbReference>
<keyword evidence="3" id="KW-0813">Transport</keyword>
<dbReference type="OrthoDB" id="9806522at2"/>
<gene>
    <name evidence="10" type="ORF">EDM21_08870</name>
</gene>
<organism evidence="10 11">
    <name type="scientific">Paenibacillus lutrae</name>
    <dbReference type="NCBI Taxonomy" id="2078573"/>
    <lineage>
        <taxon>Bacteria</taxon>
        <taxon>Bacillati</taxon>
        <taxon>Bacillota</taxon>
        <taxon>Bacilli</taxon>
        <taxon>Bacillales</taxon>
        <taxon>Paenibacillaceae</taxon>
        <taxon>Paenibacillus</taxon>
    </lineage>
</organism>
<feature type="domain" description="Cation efflux protein transmembrane" evidence="8">
    <location>
        <begin position="14"/>
        <end position="210"/>
    </location>
</feature>
<evidence type="ECO:0000256" key="5">
    <source>
        <dbReference type="ARBA" id="ARBA00022989"/>
    </source>
</evidence>
<evidence type="ECO:0000313" key="11">
    <source>
        <dbReference type="Proteomes" id="UP000490800"/>
    </source>
</evidence>
<dbReference type="AlphaFoldDB" id="A0A7X3FHW0"/>
<dbReference type="NCBIfam" id="TIGR01297">
    <property type="entry name" value="CDF"/>
    <property type="match status" value="1"/>
</dbReference>
<feature type="transmembrane region" description="Helical" evidence="7">
    <location>
        <begin position="115"/>
        <end position="135"/>
    </location>
</feature>
<dbReference type="RefSeq" id="WP_157334706.1">
    <property type="nucleotide sequence ID" value="NZ_RHLK01000003.1"/>
</dbReference>
<dbReference type="Pfam" id="PF16916">
    <property type="entry name" value="ZT_dimer"/>
    <property type="match status" value="1"/>
</dbReference>
<dbReference type="SUPFAM" id="SSF161111">
    <property type="entry name" value="Cation efflux protein transmembrane domain-like"/>
    <property type="match status" value="1"/>
</dbReference>
<dbReference type="Gene3D" id="1.20.1510.10">
    <property type="entry name" value="Cation efflux protein transmembrane domain"/>
    <property type="match status" value="1"/>
</dbReference>
<protein>
    <submittedName>
        <fullName evidence="10">Cation diffusion facilitator family transporter</fullName>
    </submittedName>
</protein>
<dbReference type="Gene3D" id="3.30.70.1350">
    <property type="entry name" value="Cation efflux protein, cytoplasmic domain"/>
    <property type="match status" value="1"/>
</dbReference>
<feature type="transmembrane region" description="Helical" evidence="7">
    <location>
        <begin position="12"/>
        <end position="34"/>
    </location>
</feature>
<reference evidence="10 11" key="1">
    <citation type="journal article" date="2019" name="Microorganisms">
        <title>Paenibacillus lutrae sp. nov., A Chitinolytic Species Isolated from A River Otter in Castril Natural Park, Granada, Spain.</title>
        <authorList>
            <person name="Rodriguez M."/>
            <person name="Reina J.C."/>
            <person name="Bejar V."/>
            <person name="Llamas I."/>
        </authorList>
    </citation>
    <scope>NUCLEOTIDE SEQUENCE [LARGE SCALE GENOMIC DNA]</scope>
    <source>
        <strain evidence="10 11">N10</strain>
    </source>
</reference>
<keyword evidence="4 7" id="KW-0812">Transmembrane</keyword>
<keyword evidence="5 7" id="KW-1133">Transmembrane helix</keyword>
<dbReference type="Proteomes" id="UP000490800">
    <property type="component" value="Unassembled WGS sequence"/>
</dbReference>
<name>A0A7X3FHW0_9BACL</name>
<dbReference type="InterPro" id="IPR027469">
    <property type="entry name" value="Cation_efflux_TMD_sf"/>
</dbReference>
<evidence type="ECO:0000256" key="3">
    <source>
        <dbReference type="ARBA" id="ARBA00022448"/>
    </source>
</evidence>
<dbReference type="InterPro" id="IPR050291">
    <property type="entry name" value="CDF_Transporter"/>
</dbReference>
<dbReference type="InterPro" id="IPR027470">
    <property type="entry name" value="Cation_efflux_CTD"/>
</dbReference>
<dbReference type="GO" id="GO:0016020">
    <property type="term" value="C:membrane"/>
    <property type="evidence" value="ECO:0007669"/>
    <property type="project" value="UniProtKB-SubCell"/>
</dbReference>
<evidence type="ECO:0000256" key="2">
    <source>
        <dbReference type="ARBA" id="ARBA00008114"/>
    </source>
</evidence>
<keyword evidence="6 7" id="KW-0472">Membrane</keyword>
<dbReference type="InterPro" id="IPR036837">
    <property type="entry name" value="Cation_efflux_CTD_sf"/>
</dbReference>
<evidence type="ECO:0000256" key="4">
    <source>
        <dbReference type="ARBA" id="ARBA00022692"/>
    </source>
</evidence>
<evidence type="ECO:0000256" key="6">
    <source>
        <dbReference type="ARBA" id="ARBA00023136"/>
    </source>
</evidence>
<evidence type="ECO:0000313" key="10">
    <source>
        <dbReference type="EMBL" id="MVO99641.1"/>
    </source>
</evidence>
<feature type="transmembrane region" description="Helical" evidence="7">
    <location>
        <begin position="156"/>
        <end position="175"/>
    </location>
</feature>
<comment type="similarity">
    <text evidence="2">Belongs to the cation diffusion facilitator (CDF) transporter (TC 2.A.4) family.</text>
</comment>
<sequence>MSDERLQKAQLAAWVGVGGNIVLTLIKCVVGLMASSKALLADAVHSASDTAGSFAALRSLRSPVTPVDHGLSYGRGKAESIATLIISVLLMIISVEIGISAVKQIVAGVYEPPKGYVLMAIIGSIVLKEAIIRYKSWIGRKLGTRELVSSTRENRSGTYSSIIALSGVVGALIGAKMGWSFLYYLDSAAGIIIALLIVRMGYGIITDSLQHTMDRALHQEDARDMIAAVQSVKGVISVEDLRAREHGHYVIVELRISVNPRITVLEGNDIARSVKYQLMKKFIHLSDVTIHVFPYDSGYPYKHSIDAASKDALQVIH</sequence>
<feature type="transmembrane region" description="Helical" evidence="7">
    <location>
        <begin position="181"/>
        <end position="205"/>
    </location>
</feature>
<dbReference type="EMBL" id="RHLK01000003">
    <property type="protein sequence ID" value="MVO99641.1"/>
    <property type="molecule type" value="Genomic_DNA"/>
</dbReference>
<dbReference type="GO" id="GO:0008324">
    <property type="term" value="F:monoatomic cation transmembrane transporter activity"/>
    <property type="evidence" value="ECO:0007669"/>
    <property type="project" value="InterPro"/>
</dbReference>
<feature type="transmembrane region" description="Helical" evidence="7">
    <location>
        <begin position="81"/>
        <end position="103"/>
    </location>
</feature>
<keyword evidence="11" id="KW-1185">Reference proteome</keyword>
<dbReference type="InterPro" id="IPR002524">
    <property type="entry name" value="Cation_efflux"/>
</dbReference>
<comment type="subcellular location">
    <subcellularLocation>
        <location evidence="1">Membrane</location>
        <topology evidence="1">Multi-pass membrane protein</topology>
    </subcellularLocation>
</comment>